<sequence length="362" mass="40353">MELSKALENLQIQGDDSPGKDTESCRRGELVLPSTPPKASRPGRLVSPRKLAGIPHTPHRPSIDAFWSQDFMDDWNERHSPTKSLLYPVLERPIKESPAKDSPTKVIKKSFDARKRLLAEQFLHELDDIITDGKISELVKSTGGVELVWTKTLNTTAGRANWRRETTRTKSASGTPISVTHKHHASIELAEKIIDTEDKLLNVLAHEFCHLANFMVSGITNNPHGKEFKAWAAKCSRAFGDSRGIQVTTKHTYDIDFKYMWACTACGAEYKRHSKSVDPQRHRCGSCKSTLRQTKPVPRGGDGAARGGGGKPSDWQMFVKEQMKTVRQKNPGSPQKEVMKIVAERWAKAKRDLVAATDAPAN</sequence>
<dbReference type="PANTHER" id="PTHR23099">
    <property type="entry name" value="TRANSCRIPTIONAL REGULATOR"/>
    <property type="match status" value="1"/>
</dbReference>
<dbReference type="OrthoDB" id="20772at2759"/>
<feature type="compositionally biased region" description="Gly residues" evidence="1">
    <location>
        <begin position="300"/>
        <end position="311"/>
    </location>
</feature>
<proteinExistence type="predicted"/>
<keyword evidence="4" id="KW-1185">Reference proteome</keyword>
<name>A0A8H4V953_9HYPO</name>
<dbReference type="PANTHER" id="PTHR23099:SF0">
    <property type="entry name" value="GERM CELL NUCLEAR ACIDIC PROTEIN"/>
    <property type="match status" value="1"/>
</dbReference>
<dbReference type="GO" id="GO:0006950">
    <property type="term" value="P:response to stress"/>
    <property type="evidence" value="ECO:0007669"/>
    <property type="project" value="UniProtKB-ARBA"/>
</dbReference>
<protein>
    <recommendedName>
        <fullName evidence="2">SprT-like domain-containing protein</fullName>
    </recommendedName>
</protein>
<dbReference type="InterPro" id="IPR035240">
    <property type="entry name" value="SprT_Zn_ribbon"/>
</dbReference>
<evidence type="ECO:0000256" key="1">
    <source>
        <dbReference type="SAM" id="MobiDB-lite"/>
    </source>
</evidence>
<feature type="region of interest" description="Disordered" evidence="1">
    <location>
        <begin position="1"/>
        <end position="54"/>
    </location>
</feature>
<comment type="caution">
    <text evidence="3">The sequence shown here is derived from an EMBL/GenBank/DDBJ whole genome shotgun (WGS) entry which is preliminary data.</text>
</comment>
<feature type="compositionally biased region" description="Basic and acidic residues" evidence="1">
    <location>
        <begin position="17"/>
        <end position="29"/>
    </location>
</feature>
<dbReference type="Pfam" id="PF10263">
    <property type="entry name" value="SprT-like"/>
    <property type="match status" value="1"/>
</dbReference>
<dbReference type="EMBL" id="JAAVMX010000002">
    <property type="protein sequence ID" value="KAF4512195.1"/>
    <property type="molecule type" value="Genomic_DNA"/>
</dbReference>
<feature type="domain" description="SprT-like" evidence="2">
    <location>
        <begin position="124"/>
        <end position="294"/>
    </location>
</feature>
<dbReference type="Proteomes" id="UP000557566">
    <property type="component" value="Unassembled WGS sequence"/>
</dbReference>
<feature type="region of interest" description="Disordered" evidence="1">
    <location>
        <begin position="292"/>
        <end position="314"/>
    </location>
</feature>
<dbReference type="InterPro" id="IPR006640">
    <property type="entry name" value="SprT-like_domain"/>
</dbReference>
<dbReference type="Pfam" id="PF17283">
    <property type="entry name" value="Zn_ribbon_SprT"/>
    <property type="match status" value="1"/>
</dbReference>
<evidence type="ECO:0000313" key="4">
    <source>
        <dbReference type="Proteomes" id="UP000557566"/>
    </source>
</evidence>
<evidence type="ECO:0000313" key="3">
    <source>
        <dbReference type="EMBL" id="KAF4512195.1"/>
    </source>
</evidence>
<dbReference type="SMART" id="SM00731">
    <property type="entry name" value="SprT"/>
    <property type="match status" value="1"/>
</dbReference>
<accession>A0A8H4V953</accession>
<dbReference type="GO" id="GO:0005634">
    <property type="term" value="C:nucleus"/>
    <property type="evidence" value="ECO:0007669"/>
    <property type="project" value="TreeGrafter"/>
</dbReference>
<gene>
    <name evidence="3" type="ORF">G6O67_001369</name>
</gene>
<dbReference type="InterPro" id="IPR036910">
    <property type="entry name" value="HMG_box_dom_sf"/>
</dbReference>
<organism evidence="3 4">
    <name type="scientific">Ophiocordyceps sinensis</name>
    <dbReference type="NCBI Taxonomy" id="72228"/>
    <lineage>
        <taxon>Eukaryota</taxon>
        <taxon>Fungi</taxon>
        <taxon>Dikarya</taxon>
        <taxon>Ascomycota</taxon>
        <taxon>Pezizomycotina</taxon>
        <taxon>Sordariomycetes</taxon>
        <taxon>Hypocreomycetidae</taxon>
        <taxon>Hypocreales</taxon>
        <taxon>Ophiocordycipitaceae</taxon>
        <taxon>Ophiocordyceps</taxon>
    </lineage>
</organism>
<reference evidence="3 4" key="1">
    <citation type="journal article" date="2020" name="Genome Biol. Evol.">
        <title>A new high-quality draft genome assembly of the Chinese cordyceps Ophiocordyceps sinensis.</title>
        <authorList>
            <person name="Shu R."/>
            <person name="Zhang J."/>
            <person name="Meng Q."/>
            <person name="Zhang H."/>
            <person name="Zhou G."/>
            <person name="Li M."/>
            <person name="Wu P."/>
            <person name="Zhao Y."/>
            <person name="Chen C."/>
            <person name="Qin Q."/>
        </authorList>
    </citation>
    <scope>NUCLEOTIDE SEQUENCE [LARGE SCALE GENOMIC DNA]</scope>
    <source>
        <strain evidence="3 4">IOZ07</strain>
    </source>
</reference>
<dbReference type="SUPFAM" id="SSF47095">
    <property type="entry name" value="HMG-box"/>
    <property type="match status" value="1"/>
</dbReference>
<evidence type="ECO:0000259" key="2">
    <source>
        <dbReference type="SMART" id="SM00731"/>
    </source>
</evidence>
<dbReference type="CDD" id="cd00084">
    <property type="entry name" value="HMG-box_SF"/>
    <property type="match status" value="1"/>
</dbReference>
<dbReference type="AlphaFoldDB" id="A0A8H4V953"/>
<dbReference type="Gene3D" id="1.10.30.10">
    <property type="entry name" value="High mobility group box domain"/>
    <property type="match status" value="1"/>
</dbReference>